<name>A0A8H4R805_9HELO</name>
<accession>A0A8H4R805</accession>
<dbReference type="GO" id="GO:0003735">
    <property type="term" value="F:structural constituent of ribosome"/>
    <property type="evidence" value="ECO:0007669"/>
    <property type="project" value="InterPro"/>
</dbReference>
<dbReference type="SUPFAM" id="SSF50249">
    <property type="entry name" value="Nucleic acid-binding proteins"/>
    <property type="match status" value="1"/>
</dbReference>
<dbReference type="Proteomes" id="UP000566819">
    <property type="component" value="Unassembled WGS sequence"/>
</dbReference>
<dbReference type="PANTHER" id="PTHR10744">
    <property type="entry name" value="40S RIBOSOMAL PROTEIN S11 FAMILY MEMBER"/>
    <property type="match status" value="1"/>
</dbReference>
<sequence>MSHQVQKLAASASRQINAVVVSSGLMNKTVKVRIGVQKWNNHIQKDFNHTSHLLVHDPASSLRTGDIISISPGWRVSKNVHHVVREIVAPFGEPIEARPPVPSEEERMKVREAKKKAKEERRRSRRGNEREKAAGETSTSS</sequence>
<evidence type="ECO:0000313" key="5">
    <source>
        <dbReference type="EMBL" id="KAF4625324.1"/>
    </source>
</evidence>
<dbReference type="GO" id="GO:0005739">
    <property type="term" value="C:mitochondrion"/>
    <property type="evidence" value="ECO:0007669"/>
    <property type="project" value="TreeGrafter"/>
</dbReference>
<evidence type="ECO:0000256" key="2">
    <source>
        <dbReference type="ARBA" id="ARBA00022980"/>
    </source>
</evidence>
<feature type="compositionally biased region" description="Basic and acidic residues" evidence="4">
    <location>
        <begin position="104"/>
        <end position="134"/>
    </location>
</feature>
<dbReference type="InterPro" id="IPR012340">
    <property type="entry name" value="NA-bd_OB-fold"/>
</dbReference>
<evidence type="ECO:0000256" key="3">
    <source>
        <dbReference type="ARBA" id="ARBA00023274"/>
    </source>
</evidence>
<dbReference type="Pfam" id="PF00366">
    <property type="entry name" value="Ribosomal_S17"/>
    <property type="match status" value="1"/>
</dbReference>
<organism evidence="5 6">
    <name type="scientific">Cudoniella acicularis</name>
    <dbReference type="NCBI Taxonomy" id="354080"/>
    <lineage>
        <taxon>Eukaryota</taxon>
        <taxon>Fungi</taxon>
        <taxon>Dikarya</taxon>
        <taxon>Ascomycota</taxon>
        <taxon>Pezizomycotina</taxon>
        <taxon>Leotiomycetes</taxon>
        <taxon>Helotiales</taxon>
        <taxon>Tricladiaceae</taxon>
        <taxon>Cudoniella</taxon>
    </lineage>
</organism>
<gene>
    <name evidence="5" type="ORF">G7Y89_g12846</name>
</gene>
<comment type="similarity">
    <text evidence="1">Belongs to the universal ribosomal protein uS17 family.</text>
</comment>
<dbReference type="EMBL" id="JAAMPI010001411">
    <property type="protein sequence ID" value="KAF4625324.1"/>
    <property type="molecule type" value="Genomic_DNA"/>
</dbReference>
<dbReference type="InterPro" id="IPR000266">
    <property type="entry name" value="Ribosomal_uS17"/>
</dbReference>
<feature type="region of interest" description="Disordered" evidence="4">
    <location>
        <begin position="94"/>
        <end position="141"/>
    </location>
</feature>
<evidence type="ECO:0000313" key="6">
    <source>
        <dbReference type="Proteomes" id="UP000566819"/>
    </source>
</evidence>
<keyword evidence="6" id="KW-1185">Reference proteome</keyword>
<dbReference type="Gene3D" id="2.40.50.140">
    <property type="entry name" value="Nucleic acid-binding proteins"/>
    <property type="match status" value="1"/>
</dbReference>
<dbReference type="GO" id="GO:1990904">
    <property type="term" value="C:ribonucleoprotein complex"/>
    <property type="evidence" value="ECO:0007669"/>
    <property type="project" value="UniProtKB-KW"/>
</dbReference>
<keyword evidence="3" id="KW-0687">Ribonucleoprotein</keyword>
<proteinExistence type="inferred from homology"/>
<dbReference type="GO" id="GO:0006412">
    <property type="term" value="P:translation"/>
    <property type="evidence" value="ECO:0007669"/>
    <property type="project" value="InterPro"/>
</dbReference>
<dbReference type="AlphaFoldDB" id="A0A8H4R805"/>
<dbReference type="PANTHER" id="PTHR10744:SF1">
    <property type="entry name" value="SMALL RIBOSOMAL SUBUNIT PROTEIN US17M"/>
    <property type="match status" value="1"/>
</dbReference>
<protein>
    <recommendedName>
        <fullName evidence="7">Ribosomal protein S17</fullName>
    </recommendedName>
</protein>
<reference evidence="5 6" key="1">
    <citation type="submission" date="2020-03" db="EMBL/GenBank/DDBJ databases">
        <title>Draft Genome Sequence of Cudoniella acicularis.</title>
        <authorList>
            <person name="Buettner E."/>
            <person name="Kellner H."/>
        </authorList>
    </citation>
    <scope>NUCLEOTIDE SEQUENCE [LARGE SCALE GENOMIC DNA]</scope>
    <source>
        <strain evidence="5 6">DSM 108380</strain>
    </source>
</reference>
<dbReference type="GO" id="GO:0005840">
    <property type="term" value="C:ribosome"/>
    <property type="evidence" value="ECO:0007669"/>
    <property type="project" value="UniProtKB-KW"/>
</dbReference>
<dbReference type="OrthoDB" id="274752at2759"/>
<evidence type="ECO:0000256" key="4">
    <source>
        <dbReference type="SAM" id="MobiDB-lite"/>
    </source>
</evidence>
<comment type="caution">
    <text evidence="5">The sequence shown here is derived from an EMBL/GenBank/DDBJ whole genome shotgun (WGS) entry which is preliminary data.</text>
</comment>
<evidence type="ECO:0000256" key="1">
    <source>
        <dbReference type="ARBA" id="ARBA00010254"/>
    </source>
</evidence>
<keyword evidence="2" id="KW-0689">Ribosomal protein</keyword>
<evidence type="ECO:0008006" key="7">
    <source>
        <dbReference type="Google" id="ProtNLM"/>
    </source>
</evidence>